<accession>A0AAD9NUB0</accession>
<feature type="region of interest" description="Disordered" evidence="11">
    <location>
        <begin position="2536"/>
        <end position="2564"/>
    </location>
</feature>
<evidence type="ECO:0000256" key="1">
    <source>
        <dbReference type="ARBA" id="ARBA00004167"/>
    </source>
</evidence>
<evidence type="ECO:0000256" key="7">
    <source>
        <dbReference type="ARBA" id="ARBA00022989"/>
    </source>
</evidence>
<keyword evidence="4" id="KW-1003">Cell membrane</keyword>
<reference evidence="13" key="1">
    <citation type="journal article" date="2023" name="Mol. Biol. Evol.">
        <title>Third-Generation Sequencing Reveals the Adaptive Role of the Epigenome in Three Deep-Sea Polychaetes.</title>
        <authorList>
            <person name="Perez M."/>
            <person name="Aroh O."/>
            <person name="Sun Y."/>
            <person name="Lan Y."/>
            <person name="Juniper S.K."/>
            <person name="Young C.R."/>
            <person name="Angers B."/>
            <person name="Qian P.Y."/>
        </authorList>
    </citation>
    <scope>NUCLEOTIDE SEQUENCE</scope>
    <source>
        <strain evidence="13">R07B-5</strain>
    </source>
</reference>
<name>A0AAD9NUB0_RIDPI</name>
<dbReference type="SMART" id="SM00429">
    <property type="entry name" value="IPT"/>
    <property type="match status" value="9"/>
</dbReference>
<dbReference type="InterPro" id="IPR013783">
    <property type="entry name" value="Ig-like_fold"/>
</dbReference>
<dbReference type="InterPro" id="IPR019316">
    <property type="entry name" value="G8_domain"/>
</dbReference>
<dbReference type="InterPro" id="IPR052387">
    <property type="entry name" value="Fibrocystin"/>
</dbReference>
<dbReference type="SUPFAM" id="SSF49503">
    <property type="entry name" value="Cupredoxins"/>
    <property type="match status" value="1"/>
</dbReference>
<evidence type="ECO:0000256" key="8">
    <source>
        <dbReference type="ARBA" id="ARBA00023136"/>
    </source>
</evidence>
<keyword evidence="9" id="KW-0325">Glycoprotein</keyword>
<dbReference type="InterPro" id="IPR014756">
    <property type="entry name" value="Ig_E-set"/>
</dbReference>
<proteinExistence type="predicted"/>
<keyword evidence="8" id="KW-0472">Membrane</keyword>
<evidence type="ECO:0000256" key="4">
    <source>
        <dbReference type="ARBA" id="ARBA00022475"/>
    </source>
</evidence>
<dbReference type="InterPro" id="IPR011050">
    <property type="entry name" value="Pectin_lyase_fold/virulence"/>
</dbReference>
<evidence type="ECO:0000256" key="9">
    <source>
        <dbReference type="ARBA" id="ARBA00023180"/>
    </source>
</evidence>
<dbReference type="SMART" id="SM01225">
    <property type="entry name" value="G8"/>
    <property type="match status" value="2"/>
</dbReference>
<evidence type="ECO:0000256" key="3">
    <source>
        <dbReference type="ARBA" id="ARBA00004316"/>
    </source>
</evidence>
<evidence type="ECO:0000256" key="11">
    <source>
        <dbReference type="SAM" id="MobiDB-lite"/>
    </source>
</evidence>
<dbReference type="Gene3D" id="2.60.40.10">
    <property type="entry name" value="Immunoglobulins"/>
    <property type="match status" value="10"/>
</dbReference>
<comment type="caution">
    <text evidence="13">The sequence shown here is derived from an EMBL/GenBank/DDBJ whole genome shotgun (WGS) entry which is preliminary data.</text>
</comment>
<dbReference type="Gene3D" id="2.60.40.420">
    <property type="entry name" value="Cupredoxins - blue copper proteins"/>
    <property type="match status" value="1"/>
</dbReference>
<protein>
    <recommendedName>
        <fullName evidence="12">G8 domain-containing protein</fullName>
    </recommendedName>
</protein>
<keyword evidence="14" id="KW-1185">Reference proteome</keyword>
<organism evidence="13 14">
    <name type="scientific">Ridgeia piscesae</name>
    <name type="common">Tubeworm</name>
    <dbReference type="NCBI Taxonomy" id="27915"/>
    <lineage>
        <taxon>Eukaryota</taxon>
        <taxon>Metazoa</taxon>
        <taxon>Spiralia</taxon>
        <taxon>Lophotrochozoa</taxon>
        <taxon>Annelida</taxon>
        <taxon>Polychaeta</taxon>
        <taxon>Sedentaria</taxon>
        <taxon>Canalipalpata</taxon>
        <taxon>Sabellida</taxon>
        <taxon>Siboglinidae</taxon>
        <taxon>Ridgeia</taxon>
    </lineage>
</organism>
<keyword evidence="5" id="KW-0812">Transmembrane</keyword>
<dbReference type="PANTHER" id="PTHR46769:SF2">
    <property type="entry name" value="FIBROCYSTIN-L ISOFORM 2 PRECURSOR-RELATED"/>
    <property type="match status" value="1"/>
</dbReference>
<feature type="domain" description="G8" evidence="12">
    <location>
        <begin position="1704"/>
        <end position="1824"/>
    </location>
</feature>
<dbReference type="Proteomes" id="UP001209878">
    <property type="component" value="Unassembled WGS sequence"/>
</dbReference>
<keyword evidence="10" id="KW-0966">Cell projection</keyword>
<dbReference type="Gene3D" id="2.160.20.10">
    <property type="entry name" value="Single-stranded right-handed beta-helix, Pectin lyase-like"/>
    <property type="match status" value="1"/>
</dbReference>
<dbReference type="CDD" id="cd00603">
    <property type="entry name" value="IPT_PCSR"/>
    <property type="match status" value="8"/>
</dbReference>
<dbReference type="SUPFAM" id="SSF51126">
    <property type="entry name" value="Pectin lyase-like"/>
    <property type="match status" value="2"/>
</dbReference>
<evidence type="ECO:0000256" key="5">
    <source>
        <dbReference type="ARBA" id="ARBA00022692"/>
    </source>
</evidence>
<dbReference type="PROSITE" id="PS51257">
    <property type="entry name" value="PROKAR_LIPOPROTEIN"/>
    <property type="match status" value="1"/>
</dbReference>
<dbReference type="InterPro" id="IPR055401">
    <property type="entry name" value="CEMIP_beta-hel_dom"/>
</dbReference>
<evidence type="ECO:0000256" key="6">
    <source>
        <dbReference type="ARBA" id="ARBA00022729"/>
    </source>
</evidence>
<evidence type="ECO:0000259" key="12">
    <source>
        <dbReference type="PROSITE" id="PS51484"/>
    </source>
</evidence>
<dbReference type="InterPro" id="IPR012334">
    <property type="entry name" value="Pectin_lyas_fold"/>
</dbReference>
<evidence type="ECO:0000313" key="13">
    <source>
        <dbReference type="EMBL" id="KAK2180971.1"/>
    </source>
</evidence>
<dbReference type="Pfam" id="PF24606">
    <property type="entry name" value="CEMIP_beta-hel"/>
    <property type="match status" value="2"/>
</dbReference>
<evidence type="ECO:0000256" key="2">
    <source>
        <dbReference type="ARBA" id="ARBA00004236"/>
    </source>
</evidence>
<dbReference type="SUPFAM" id="SSF81296">
    <property type="entry name" value="E set domains"/>
    <property type="match status" value="10"/>
</dbReference>
<dbReference type="EMBL" id="JAODUO010000419">
    <property type="protein sequence ID" value="KAK2180971.1"/>
    <property type="molecule type" value="Genomic_DNA"/>
</dbReference>
<dbReference type="PROSITE" id="PS51484">
    <property type="entry name" value="G8"/>
    <property type="match status" value="2"/>
</dbReference>
<dbReference type="InterPro" id="IPR006626">
    <property type="entry name" value="PbH1"/>
</dbReference>
<dbReference type="PANTHER" id="PTHR46769">
    <property type="entry name" value="POLYCYSTIC KIDNEY AND HEPATIC DISEASE 1 (AUTOSOMAL RECESSIVE)-LIKE 1"/>
    <property type="match status" value="1"/>
</dbReference>
<dbReference type="CDD" id="cd00102">
    <property type="entry name" value="IPT"/>
    <property type="match status" value="1"/>
</dbReference>
<dbReference type="GO" id="GO:0005886">
    <property type="term" value="C:plasma membrane"/>
    <property type="evidence" value="ECO:0007669"/>
    <property type="project" value="UniProtKB-SubCell"/>
</dbReference>
<evidence type="ECO:0000256" key="10">
    <source>
        <dbReference type="ARBA" id="ARBA00023273"/>
    </source>
</evidence>
<sequence>MKEATYYLRVSVNGAQLPMADYCGNNPTGASCSFTTHKDHTPTVQNLVPHSGVPGTYVTVSGKIFTAFYGSNILTANSTNDVIAKLLRAYMGGINCELLDELGNIKELMLDGVSGNEKTGHFKCSIDSKYIGGMNMSYIVENEYGRSMPALEMLRVLSHDKICMFESYAGTWPLLSVTSSEDTNLNVNVEQNIEGVPSYKTVTLAYNGMKTAPVHVEANASEVESVVNELLGTRCPDSIIKPPEDTTYLLRDYEDAFVSGQYYEHGDRVKLEEPFCGQSSLHTSTDMYLFYPHNYIPIRLNSNPWMCLAHRGYIKTFLMSYIYYVGDVKVSKDWKQFDVEHLMKQGQQWSYSCINILDMIRERHADANSVILKVLKLIRNTDVSYEDIYVDALYIGRVPTTDDPEALLKQRQLPPFRVESLSVTKLANMTYRLEIQPKECHQPDIFSVWNDTEVAVTRVQRASEGANGYFSISWEGSDPIDVPADVSAEDMQALLQTNIPGMGVISVEHTGDCSGPKWTITWLTVPGQLPLIEVTSTAELHGSNVTVTVKEETAGGLFYNPLPGHLLRTHHKTPQVTVTVNDIPVKCSGSCSYSWDESKTPTVSAMSPTSGASGASVTVTGTGFDGATKENNVVKIGNITCDVSSATDTEIKCTAGMGPAGPRTVWVSVIGKGAAKVDESVSMEFEYTAALTAISPTSGGIGGGIAVTVTGAGFDSSHVVKLDGSDICKTQSVSLTNIICIMPAHSDGTVAVTIEQNDTAVVSSDVTFSYQNEITPRLTSQNATSATPQGGQVVRIDITNLGTVSSVLVGNTSAPIVTQDTNFVAILLPPLGDGVHQIYLNVTGKGYLVTDTGSLPSISVDFKVTDVSTTKCSVYGGCYVTITGSGFPENKVITQISFGRAPCKINSLSSTQVQCQIDIARKVWFVDNSGIHPVHGERYLWNLPILTVEQGDEVDWSWEPPEFVTDLSYRVEQTANATASAYDGSGFRSDKINTPTGSYRYRFVELGTFYYWSGHINSYNMTMRGVVHVVKKKSYMESLTYKVGTIEPKYEPSAAGRRKRSVDECAVIPVTECTEADPSDFQVSFLTCLASEMTSISPHQGTALDTIIITGSGFEASQDCTEVLVGGKPCLISSVSKTSIECKIDNTAELEIGFRYEVTVNIKSNGFSLPVIPDELQRRFALLPHVSSVSLSSGSVAGGTELQINGGGFIDSDTQVLIDGAVCEIKSLNYTQLKCVTARHTAGGPYNISVTVKSMAAECPSNDCLFEYSEGKTPHVTAVQPTEVAGDTTITITGSNFGDKTAVVSIGDIDLVVQSTTDTEILGSVGHIPVGDNTLHVTLPERGFPVEEFKVTGSAVISNVSPTEGSLAGKTLVTIEGNGFVTDDTMVKIDGKDCLVKTVNLSSLTCEIPPHAAGAVDIIVTSNSKGYPSQSFSYTDAATPTVTSITPTEGYVGDTITITGSGFSDSDNVVTVGGVACVVSSSSTTEIQCVVGKQLAGQYDVVVMVPVKGAASSTSQFTYKMTATSISPTEGSFSGGQRITVSGTGLYEDVSVTVCDEACSVSSSPSTTSLVCDTPAHSGTGTQACDVVVSYGTLAPITLTGGYTYSDAKTPTVTSVTPKVGVTSGGNNLTITGTDFGTDITAISVIIDGAACVVLTVSDTSIECTTGKHLTSLQALVDVFVASSGKAKNEEAKFEYLDVWSSKDTWGGLDPPEEGSLVVIPAGKTVMLDVDTPVLKMLLIQGGKVLFDERDIELKTENILIVGGGILQIGTEEEPFQHKGIITMYGQVRSKELPVYGAKTLAVRHGTLELHGKPTPVTWTVLAETVAAGVTEIKLQIPVTWSAGDEIVIASTGGHISQKENEKCTIASVSSDQMTLTLTKALEYDHLGETQTFEGGITLETRAEVGLLTHNVVVRGSNLKDWNDKIEACPDGFDPGEFATHTCFQGRFGEEIGSDQFGSQIMFHQQELNAGEVVGHIEHIEITYAGQAFRLGRYPIHFHINGDMNGSYVRGCGIHHTFNRAVNIHHTDNILVENNVVYDVMGGALFLEDCIEVGNIFQYNLAIFVRSSSSLLNDDITPAGFWITHPDNIVRHNHVAGGTHFGFWYRMLEHPQGPSYTPDICPQNVPLGEFYNNTVHSVGWYGLWVFEFYTPKVGGKCDGTVPVPAVFKNLTTWNSFRGAEWVEAYPMQFQGFVLANNFMAGTEHYFNRGSAPQYTEEGAMVKDTVIIGHLNSPNHPPCTKRGIVLPLEDGLLFNGITFVNFDGEKNGDHTCSGIGTVKIVCICQHLCAGFNYKFENIKWLNSNKKAYWEWEHQAELEDLDGTLTGHGAGARAMSKSNLFPPQCVDDEEWSPNFGGMICPGDDKSVDVIRMSFNDAKPASLMFKDLQVENEYGTSITKFRSKGNTFPSGWMLLLVSKLPHNITFINMEHISNISYPGAFYGLEDGAHVIVQHPVVQDIYDQFVVEDKLDPSRNYSKTEPLTYENSLNGDTYFTNETKVLTYMISDKPTINGVRRNRPITLKAVKCFYRGCERPEVPEGPPVATTRPDDAKMWSDPATWENGLPTDDTDVTIKEGDWVVADTVLPKMKKLNIYGTLEIDDQKDPATGRVREFVLEATYIYIRGGRLLAGWEDSPFTGKLDILLNGNHHTPNFPREDGPVIGSKVIAVFGGLDLFGAPRTITWTHLARTADSGTNTITLETAVDWNEGDEIVMTTTSFNPWETETFKIASVSGDMKTLTLNASLQYKHLSFEETVGDTSYEIKAEVGLLSRNIRIIGADYSDMFSESFGARVIVGMQTEIDENGEPKPHVGYARLSNIEFLHSGQEGFVSSFDARYSVTFFDIGKVSATRPSYVTKCTFHNGFSPSFGVVGTHDLELVNNVIHHTVGPGIIVVGNNNTLRDNLVTLSVFPGSYQDRFEEHTLDWMASIEIQNATNTSLVGNVVAGSERAAYRLNGESCTEGEATWVNNTAHSMVMGLTMWQPDCLKRELCSRFNGFYVYKSFSYGFYSNSICSVVIENSKFVDNGMSIFPYIKEPPAQEHAFKRKFLKVYDSLFVGASDSYDCKTDVMKEADHKNIILSHTAISWAYSKTVGRVALGWPMFASGDNLAPILPLNNPHEPPALYGHITFQGVTFAHFKTKCGMTDRIFSTNPTGPDVEHPIYMNQIQLIDVEEKSKIFAHHPQIIFVTADSCVDMSCDGKKKLLIKDLDGSFFGTPSNYIPESEYEYNGDRRHGFGDYRIPKTMQTFPGNGSRIPIADILTNPGIKRSDCVHKPDWPGYLCPLSKIDHQMLIVESMDWDSMDRRVSPVALRADGYLDLINGPHDTGTCGGYTCRKRMQTFYTIVAAGSNYDLYFSGTAPQHLRLHYFLAEDTTKPVRLAIYFGLQQRYDVYHESVFLQASNAEVDNDNKVTYKSPKTEGEFLPAAESPSGTNYFDIDTKTLYVQVKGRGLIDIRMRPVVILAFGLPAITEEEFFGKDLLKNLIIFLKVDPAKVRVAGVRRIGQSRRRKRDTIGIEVTIEIGKLEIP</sequence>
<dbReference type="InterPro" id="IPR002909">
    <property type="entry name" value="IPT_dom"/>
</dbReference>
<keyword evidence="7" id="KW-1133">Transmembrane helix</keyword>
<dbReference type="GO" id="GO:0042995">
    <property type="term" value="C:cell projection"/>
    <property type="evidence" value="ECO:0007669"/>
    <property type="project" value="UniProtKB-SubCell"/>
</dbReference>
<dbReference type="InterPro" id="IPR008972">
    <property type="entry name" value="Cupredoxin"/>
</dbReference>
<comment type="subcellular location">
    <subcellularLocation>
        <location evidence="2">Cell membrane</location>
    </subcellularLocation>
    <subcellularLocation>
        <location evidence="3">Cell projection</location>
    </subcellularLocation>
    <subcellularLocation>
        <location evidence="1">Membrane</location>
        <topology evidence="1">Single-pass membrane protein</topology>
    </subcellularLocation>
</comment>
<feature type="domain" description="G8" evidence="12">
    <location>
        <begin position="2555"/>
        <end position="2685"/>
    </location>
</feature>
<dbReference type="Pfam" id="PF10162">
    <property type="entry name" value="G8"/>
    <property type="match status" value="2"/>
</dbReference>
<keyword evidence="6" id="KW-0732">Signal</keyword>
<dbReference type="Pfam" id="PF01833">
    <property type="entry name" value="TIG"/>
    <property type="match status" value="10"/>
</dbReference>
<gene>
    <name evidence="13" type="ORF">NP493_419g08064</name>
</gene>
<evidence type="ECO:0000313" key="14">
    <source>
        <dbReference type="Proteomes" id="UP001209878"/>
    </source>
</evidence>
<dbReference type="SMART" id="SM00710">
    <property type="entry name" value="PbH1"/>
    <property type="match status" value="8"/>
</dbReference>